<dbReference type="Proteomes" id="UP000219167">
    <property type="component" value="Unassembled WGS sequence"/>
</dbReference>
<dbReference type="AlphaFoldDB" id="A0A285UX34"/>
<dbReference type="Gene3D" id="3.50.50.60">
    <property type="entry name" value="FAD/NAD(P)-binding domain"/>
    <property type="match status" value="1"/>
</dbReference>
<evidence type="ECO:0000313" key="1">
    <source>
        <dbReference type="EMBL" id="SOC46353.1"/>
    </source>
</evidence>
<proteinExistence type="predicted"/>
<dbReference type="SUPFAM" id="SSF51905">
    <property type="entry name" value="FAD/NAD(P)-binding domain"/>
    <property type="match status" value="1"/>
</dbReference>
<evidence type="ECO:0000313" key="2">
    <source>
        <dbReference type="Proteomes" id="UP000219167"/>
    </source>
</evidence>
<sequence length="226" mass="25068">MRSARALLRVVRQTVREAAEHGVTWHAVFDRLRVQGGDIWRALPDAERRRLVRFLRPYWDVHRFRIAPQLEDVIRRRLDAGNLTVKAASIAAVRREENDEIVVVLRPRHAKQEIEARYDALIVTTGPGNKSILASQPFLAGLADAGILHADSVGLGIAVDEDSHPIGADGVSSRSLYIAGPLARGRFGELMGLPQVTEHAIFVAERIARDLRLSESPSMAARRQVG</sequence>
<protein>
    <submittedName>
        <fullName evidence="1">Uncharacterized protein</fullName>
    </submittedName>
</protein>
<dbReference type="InterPro" id="IPR052189">
    <property type="entry name" value="L-asp_N-monooxygenase_NS-form"/>
</dbReference>
<dbReference type="PANTHER" id="PTHR40254">
    <property type="entry name" value="BLR0577 PROTEIN"/>
    <property type="match status" value="1"/>
</dbReference>
<accession>A0A285UX34</accession>
<name>A0A285UX34_9HYPH</name>
<dbReference type="RefSeq" id="WP_097142610.1">
    <property type="nucleotide sequence ID" value="NZ_OBQD01000022.1"/>
</dbReference>
<organism evidence="1 2">
    <name type="scientific">Rhizobium subbaraonis</name>
    <dbReference type="NCBI Taxonomy" id="908946"/>
    <lineage>
        <taxon>Bacteria</taxon>
        <taxon>Pseudomonadati</taxon>
        <taxon>Pseudomonadota</taxon>
        <taxon>Alphaproteobacteria</taxon>
        <taxon>Hyphomicrobiales</taxon>
        <taxon>Rhizobiaceae</taxon>
        <taxon>Rhizobium/Agrobacterium group</taxon>
        <taxon>Rhizobium</taxon>
    </lineage>
</organism>
<keyword evidence="2" id="KW-1185">Reference proteome</keyword>
<dbReference type="PANTHER" id="PTHR40254:SF1">
    <property type="entry name" value="BLR0577 PROTEIN"/>
    <property type="match status" value="1"/>
</dbReference>
<gene>
    <name evidence="1" type="ORF">SAMN05892877_12224</name>
</gene>
<reference evidence="1 2" key="1">
    <citation type="submission" date="2017-08" db="EMBL/GenBank/DDBJ databases">
        <authorList>
            <person name="de Groot N.N."/>
        </authorList>
    </citation>
    <scope>NUCLEOTIDE SEQUENCE [LARGE SCALE GENOMIC DNA]</scope>
    <source>
        <strain evidence="1 2">JC85</strain>
    </source>
</reference>
<dbReference type="EMBL" id="OBQD01000022">
    <property type="protein sequence ID" value="SOC46353.1"/>
    <property type="molecule type" value="Genomic_DNA"/>
</dbReference>
<dbReference type="InterPro" id="IPR036188">
    <property type="entry name" value="FAD/NAD-bd_sf"/>
</dbReference>